<evidence type="ECO:0000313" key="1">
    <source>
        <dbReference type="EMBL" id="VDP04307.1"/>
    </source>
</evidence>
<proteinExistence type="predicted"/>
<reference evidence="1 2" key="1">
    <citation type="submission" date="2018-11" db="EMBL/GenBank/DDBJ databases">
        <authorList>
            <consortium name="Pathogen Informatics"/>
        </authorList>
    </citation>
    <scope>NUCLEOTIDE SEQUENCE [LARGE SCALE GENOMIC DNA]</scope>
    <source>
        <strain>Denwood</strain>
        <strain evidence="2">Zambia</strain>
    </source>
</reference>
<protein>
    <submittedName>
        <fullName evidence="1">Uncharacterized protein</fullName>
    </submittedName>
</protein>
<dbReference type="EMBL" id="UZAL01010854">
    <property type="protein sequence ID" value="VDP04307.1"/>
    <property type="molecule type" value="Genomic_DNA"/>
</dbReference>
<dbReference type="Proteomes" id="UP000269396">
    <property type="component" value="Unassembled WGS sequence"/>
</dbReference>
<evidence type="ECO:0000313" key="2">
    <source>
        <dbReference type="Proteomes" id="UP000269396"/>
    </source>
</evidence>
<name>A0A183NQ32_9TREM</name>
<dbReference type="AlphaFoldDB" id="A0A183NQ32"/>
<keyword evidence="2" id="KW-1185">Reference proteome</keyword>
<sequence>MEGIQDRHTWEIKHVEYDVFVVEMKRHQRSIPKYIQIVNSPILFHEELLQNKLKGNDTAGNKITKLITSHTIRRICQKCKSLFRKLSNSFMKCFSEESPV</sequence>
<organism evidence="1 2">
    <name type="scientific">Schistosoma mattheei</name>
    <dbReference type="NCBI Taxonomy" id="31246"/>
    <lineage>
        <taxon>Eukaryota</taxon>
        <taxon>Metazoa</taxon>
        <taxon>Spiralia</taxon>
        <taxon>Lophotrochozoa</taxon>
        <taxon>Platyhelminthes</taxon>
        <taxon>Trematoda</taxon>
        <taxon>Digenea</taxon>
        <taxon>Strigeidida</taxon>
        <taxon>Schistosomatoidea</taxon>
        <taxon>Schistosomatidae</taxon>
        <taxon>Schistosoma</taxon>
    </lineage>
</organism>
<gene>
    <name evidence="1" type="ORF">SMTD_LOCUS4218</name>
</gene>
<accession>A0A183NQ32</accession>